<dbReference type="SUPFAM" id="SSF53098">
    <property type="entry name" value="Ribonuclease H-like"/>
    <property type="match status" value="1"/>
</dbReference>
<evidence type="ECO:0000313" key="1">
    <source>
        <dbReference type="EMBL" id="KAK3915429.1"/>
    </source>
</evidence>
<reference evidence="1" key="2">
    <citation type="journal article" date="2023" name="BMC Genomics">
        <title>Pest status, molecular evolution, and epigenetic factors derived from the genome assembly of Frankliniella fusca, a thysanopteran phytovirus vector.</title>
        <authorList>
            <person name="Catto M.A."/>
            <person name="Labadie P.E."/>
            <person name="Jacobson A.L."/>
            <person name="Kennedy G.G."/>
            <person name="Srinivasan R."/>
            <person name="Hunt B.G."/>
        </authorList>
    </citation>
    <scope>NUCLEOTIDE SEQUENCE</scope>
    <source>
        <strain evidence="1">PL_HMW_Pooled</strain>
    </source>
</reference>
<proteinExistence type="predicted"/>
<keyword evidence="1" id="KW-0489">Methyltransferase</keyword>
<evidence type="ECO:0000313" key="2">
    <source>
        <dbReference type="Proteomes" id="UP001219518"/>
    </source>
</evidence>
<dbReference type="GO" id="GO:0032259">
    <property type="term" value="P:methylation"/>
    <property type="evidence" value="ECO:0007669"/>
    <property type="project" value="UniProtKB-KW"/>
</dbReference>
<keyword evidence="1" id="KW-0808">Transferase</keyword>
<comment type="caution">
    <text evidence="1">The sequence shown here is derived from an EMBL/GenBank/DDBJ whole genome shotgun (WGS) entry which is preliminary data.</text>
</comment>
<reference evidence="1" key="1">
    <citation type="submission" date="2021-07" db="EMBL/GenBank/DDBJ databases">
        <authorList>
            <person name="Catto M.A."/>
            <person name="Jacobson A."/>
            <person name="Kennedy G."/>
            <person name="Labadie P."/>
            <person name="Hunt B.G."/>
            <person name="Srinivasan R."/>
        </authorList>
    </citation>
    <scope>NUCLEOTIDE SEQUENCE</scope>
    <source>
        <strain evidence="1">PL_HMW_Pooled</strain>
        <tissue evidence="1">Head</tissue>
    </source>
</reference>
<dbReference type="Proteomes" id="UP001219518">
    <property type="component" value="Unassembled WGS sequence"/>
</dbReference>
<name>A0AAE1H6D4_9NEOP</name>
<organism evidence="1 2">
    <name type="scientific">Frankliniella fusca</name>
    <dbReference type="NCBI Taxonomy" id="407009"/>
    <lineage>
        <taxon>Eukaryota</taxon>
        <taxon>Metazoa</taxon>
        <taxon>Ecdysozoa</taxon>
        <taxon>Arthropoda</taxon>
        <taxon>Hexapoda</taxon>
        <taxon>Insecta</taxon>
        <taxon>Pterygota</taxon>
        <taxon>Neoptera</taxon>
        <taxon>Paraneoptera</taxon>
        <taxon>Thysanoptera</taxon>
        <taxon>Terebrantia</taxon>
        <taxon>Thripoidea</taxon>
        <taxon>Thripidae</taxon>
        <taxon>Frankliniella</taxon>
    </lineage>
</organism>
<dbReference type="AlphaFoldDB" id="A0AAE1H6D4"/>
<dbReference type="EMBL" id="JAHWGI010000439">
    <property type="protein sequence ID" value="KAK3915429.1"/>
    <property type="molecule type" value="Genomic_DNA"/>
</dbReference>
<dbReference type="InterPro" id="IPR012337">
    <property type="entry name" value="RNaseH-like_sf"/>
</dbReference>
<accession>A0AAE1H6D4</accession>
<gene>
    <name evidence="1" type="ORF">KUF71_000773</name>
</gene>
<keyword evidence="2" id="KW-1185">Reference proteome</keyword>
<protein>
    <submittedName>
        <fullName evidence="1">Ribosomal RNA large subunit methyltransferase M</fullName>
    </submittedName>
</protein>
<dbReference type="GO" id="GO:0008168">
    <property type="term" value="F:methyltransferase activity"/>
    <property type="evidence" value="ECO:0007669"/>
    <property type="project" value="UniProtKB-KW"/>
</dbReference>
<sequence>MCQGYRELLQSFMKPNYLSRTDLSAVDPCKQDEYTPLANVYLGVGVMDQLKHPALVNDPAKVETLKRSCRGYLVELCRGIKQRYDFDDPLLKALPVLKASTSTSFTARSFSNSLLPFMDLVPRAKPADVDTVQRIDDQWRALPYEDIPQDMLDEELLDVFWARIGKITHPEGTPNFKDLSDFVLDVLSLPHSNADVKRIFSKITLIRTKLRNKLVSHTVEGLCLASQCVKLNGKCCCEFEPSQEMYKAMSSSTLYQREKGPQPQNAGIDALMSTEGDEPYEEEPDDFWFGML</sequence>